<protein>
    <submittedName>
        <fullName evidence="2">Uncharacterized protein</fullName>
    </submittedName>
</protein>
<evidence type="ECO:0000313" key="2">
    <source>
        <dbReference type="EMBL" id="GBO98482.1"/>
    </source>
</evidence>
<gene>
    <name evidence="2" type="ORF">EVAR_102540_1</name>
</gene>
<comment type="caution">
    <text evidence="2">The sequence shown here is derived from an EMBL/GenBank/DDBJ whole genome shotgun (WGS) entry which is preliminary data.</text>
</comment>
<sequence>MDNPRTKTDELVDKLSRYSYSVDSLQVLAWTELRNLNSEKDFLNHHKNAIRAQKLTKLDEVGYILQLIGDLNKDQSEEFTKRIEELEENKICLQAHSKKLRTQIEYTDGLLEQVVEENAELVQQLRNKGLSEEDFSRELKQTQLINTKDDTIQRLQTALDNARRELDKIHRSRSPTPSLSEELKSTGIPSIVVHSLQEETTAVYREQFENLQITDELLLREFESSLDSTQDILNRRAVSPGSKVQEIKMPAFSEITKIVNNIVPAFFGTDGPDLQSEVSRYIQGCKMVERELLTQAGNELTQDVIECLKLRLMSSAYTKISQLSFSTIDALCDAVKKLYLKKRSLDQVREAITSCKQSIREPASKFGGRLEALLNEAVAAVRNEWSDGNSQNTMIQDFKRIAVRSFIKGLRDQALKTRFIGQQNDELSSLISIVEEAEKS</sequence>
<dbReference type="EMBL" id="BGZK01006394">
    <property type="protein sequence ID" value="GBO98482.1"/>
    <property type="molecule type" value="Genomic_DNA"/>
</dbReference>
<proteinExistence type="predicted"/>
<dbReference type="Proteomes" id="UP000299102">
    <property type="component" value="Unassembled WGS sequence"/>
</dbReference>
<accession>A0A4C1S848</accession>
<feature type="coiled-coil region" evidence="1">
    <location>
        <begin position="33"/>
        <end position="103"/>
    </location>
</feature>
<dbReference type="AlphaFoldDB" id="A0A4C1S848"/>
<feature type="coiled-coil region" evidence="1">
    <location>
        <begin position="145"/>
        <end position="172"/>
    </location>
</feature>
<organism evidence="2 3">
    <name type="scientific">Eumeta variegata</name>
    <name type="common">Bagworm moth</name>
    <name type="synonym">Eumeta japonica</name>
    <dbReference type="NCBI Taxonomy" id="151549"/>
    <lineage>
        <taxon>Eukaryota</taxon>
        <taxon>Metazoa</taxon>
        <taxon>Ecdysozoa</taxon>
        <taxon>Arthropoda</taxon>
        <taxon>Hexapoda</taxon>
        <taxon>Insecta</taxon>
        <taxon>Pterygota</taxon>
        <taxon>Neoptera</taxon>
        <taxon>Endopterygota</taxon>
        <taxon>Lepidoptera</taxon>
        <taxon>Glossata</taxon>
        <taxon>Ditrysia</taxon>
        <taxon>Tineoidea</taxon>
        <taxon>Psychidae</taxon>
        <taxon>Oiketicinae</taxon>
        <taxon>Eumeta</taxon>
    </lineage>
</organism>
<keyword evidence="3" id="KW-1185">Reference proteome</keyword>
<evidence type="ECO:0000256" key="1">
    <source>
        <dbReference type="SAM" id="Coils"/>
    </source>
</evidence>
<dbReference type="OrthoDB" id="8062108at2759"/>
<name>A0A4C1S848_EUMVA</name>
<evidence type="ECO:0000313" key="3">
    <source>
        <dbReference type="Proteomes" id="UP000299102"/>
    </source>
</evidence>
<reference evidence="2 3" key="1">
    <citation type="journal article" date="2019" name="Commun. Biol.">
        <title>The bagworm genome reveals a unique fibroin gene that provides high tensile strength.</title>
        <authorList>
            <person name="Kono N."/>
            <person name="Nakamura H."/>
            <person name="Ohtoshi R."/>
            <person name="Tomita M."/>
            <person name="Numata K."/>
            <person name="Arakawa K."/>
        </authorList>
    </citation>
    <scope>NUCLEOTIDE SEQUENCE [LARGE SCALE GENOMIC DNA]</scope>
</reference>
<keyword evidence="1" id="KW-0175">Coiled coil</keyword>